<dbReference type="Proteomes" id="UP000190852">
    <property type="component" value="Unassembled WGS sequence"/>
</dbReference>
<feature type="signal peptide" evidence="1">
    <location>
        <begin position="1"/>
        <end position="21"/>
    </location>
</feature>
<dbReference type="AlphaFoldDB" id="A0A1T5B0R6"/>
<dbReference type="EMBL" id="FUYQ01000005">
    <property type="protein sequence ID" value="SKB40911.1"/>
    <property type="molecule type" value="Genomic_DNA"/>
</dbReference>
<name>A0A1T5B0R6_9BACT</name>
<keyword evidence="1" id="KW-0732">Signal</keyword>
<keyword evidence="3" id="KW-1185">Reference proteome</keyword>
<accession>A0A1T5B0R6</accession>
<dbReference type="RefSeq" id="WP_079682658.1">
    <property type="nucleotide sequence ID" value="NZ_FUYQ01000005.1"/>
</dbReference>
<feature type="chain" id="PRO_5012482149" evidence="1">
    <location>
        <begin position="22"/>
        <end position="106"/>
    </location>
</feature>
<organism evidence="2 3">
    <name type="scientific">Parabacteroides chartae</name>
    <dbReference type="NCBI Taxonomy" id="1037355"/>
    <lineage>
        <taxon>Bacteria</taxon>
        <taxon>Pseudomonadati</taxon>
        <taxon>Bacteroidota</taxon>
        <taxon>Bacteroidia</taxon>
        <taxon>Bacteroidales</taxon>
        <taxon>Tannerellaceae</taxon>
        <taxon>Parabacteroides</taxon>
    </lineage>
</organism>
<protein>
    <submittedName>
        <fullName evidence="2">Por secretion system C-terminal sorting domain-containing protein</fullName>
    </submittedName>
</protein>
<evidence type="ECO:0000313" key="2">
    <source>
        <dbReference type="EMBL" id="SKB40911.1"/>
    </source>
</evidence>
<evidence type="ECO:0000313" key="3">
    <source>
        <dbReference type="Proteomes" id="UP000190852"/>
    </source>
</evidence>
<evidence type="ECO:0000256" key="1">
    <source>
        <dbReference type="SAM" id="SignalP"/>
    </source>
</evidence>
<proteinExistence type="predicted"/>
<reference evidence="3" key="1">
    <citation type="submission" date="2017-02" db="EMBL/GenBank/DDBJ databases">
        <authorList>
            <person name="Varghese N."/>
            <person name="Submissions S."/>
        </authorList>
    </citation>
    <scope>NUCLEOTIDE SEQUENCE [LARGE SCALE GENOMIC DNA]</scope>
    <source>
        <strain evidence="3">DSM 24967</strain>
    </source>
</reference>
<gene>
    <name evidence="2" type="ORF">SAMN05660349_00989</name>
</gene>
<sequence length="106" mass="12033">MRSIFYCFFIAFISLLGSATAQQQYPKQKDAAIMQLKQDSIQITVTDNRISVVNAPVGSKLEIFSVVGLKVREIEMKQPSGEYLVNISKGYYIIRIEETVRKVAIR</sequence>